<dbReference type="PANTHER" id="PTHR31694">
    <property type="entry name" value="DESICCATION-LIKE PROTEIN"/>
    <property type="match status" value="1"/>
</dbReference>
<feature type="signal peptide" evidence="1">
    <location>
        <begin position="1"/>
        <end position="22"/>
    </location>
</feature>
<dbReference type="EMBL" id="CM026422">
    <property type="protein sequence ID" value="KAG0586988.1"/>
    <property type="molecule type" value="Genomic_DNA"/>
</dbReference>
<gene>
    <name evidence="2" type="ORF">KC19_2G133000</name>
</gene>
<dbReference type="InterPro" id="IPR052965">
    <property type="entry name" value="Pigment-catalase-like"/>
</dbReference>
<dbReference type="Pfam" id="PF13668">
    <property type="entry name" value="Ferritin_2"/>
    <property type="match status" value="1"/>
</dbReference>
<dbReference type="Proteomes" id="UP000822688">
    <property type="component" value="Chromosome 2"/>
</dbReference>
<protein>
    <recommendedName>
        <fullName evidence="4">Desiccation-related protein PCC13-62</fullName>
    </recommendedName>
</protein>
<accession>A0A8T0IWC5</accession>
<evidence type="ECO:0000256" key="1">
    <source>
        <dbReference type="SAM" id="SignalP"/>
    </source>
</evidence>
<keyword evidence="3" id="KW-1185">Reference proteome</keyword>
<dbReference type="PANTHER" id="PTHR31694:SF26">
    <property type="entry name" value="OS05G0151100 PROTEIN"/>
    <property type="match status" value="1"/>
</dbReference>
<feature type="chain" id="PRO_5035940187" description="Desiccation-related protein PCC13-62" evidence="1">
    <location>
        <begin position="23"/>
        <end position="333"/>
    </location>
</feature>
<evidence type="ECO:0000313" key="2">
    <source>
        <dbReference type="EMBL" id="KAG0586988.1"/>
    </source>
</evidence>
<evidence type="ECO:0000313" key="3">
    <source>
        <dbReference type="Proteomes" id="UP000822688"/>
    </source>
</evidence>
<evidence type="ECO:0008006" key="4">
    <source>
        <dbReference type="Google" id="ProtNLM"/>
    </source>
</evidence>
<comment type="caution">
    <text evidence="2">The sequence shown here is derived from an EMBL/GenBank/DDBJ whole genome shotgun (WGS) entry which is preliminary data.</text>
</comment>
<organism evidence="2 3">
    <name type="scientific">Ceratodon purpureus</name>
    <name type="common">Fire moss</name>
    <name type="synonym">Dicranum purpureum</name>
    <dbReference type="NCBI Taxonomy" id="3225"/>
    <lineage>
        <taxon>Eukaryota</taxon>
        <taxon>Viridiplantae</taxon>
        <taxon>Streptophyta</taxon>
        <taxon>Embryophyta</taxon>
        <taxon>Bryophyta</taxon>
        <taxon>Bryophytina</taxon>
        <taxon>Bryopsida</taxon>
        <taxon>Dicranidae</taxon>
        <taxon>Pseudoditrichales</taxon>
        <taxon>Ditrichaceae</taxon>
        <taxon>Ceratodon</taxon>
    </lineage>
</organism>
<name>A0A8T0IWC5_CERPU</name>
<reference evidence="2" key="1">
    <citation type="submission" date="2020-06" db="EMBL/GenBank/DDBJ databases">
        <title>WGS assembly of Ceratodon purpureus strain R40.</title>
        <authorList>
            <person name="Carey S.B."/>
            <person name="Jenkins J."/>
            <person name="Shu S."/>
            <person name="Lovell J.T."/>
            <person name="Sreedasyam A."/>
            <person name="Maumus F."/>
            <person name="Tiley G.P."/>
            <person name="Fernandez-Pozo N."/>
            <person name="Barry K."/>
            <person name="Chen C."/>
            <person name="Wang M."/>
            <person name="Lipzen A."/>
            <person name="Daum C."/>
            <person name="Saski C.A."/>
            <person name="Payton A.C."/>
            <person name="Mcbreen J.C."/>
            <person name="Conrad R.E."/>
            <person name="Kollar L.M."/>
            <person name="Olsson S."/>
            <person name="Huttunen S."/>
            <person name="Landis J.B."/>
            <person name="Wickett N.J."/>
            <person name="Johnson M.G."/>
            <person name="Rensing S.A."/>
            <person name="Grimwood J."/>
            <person name="Schmutz J."/>
            <person name="Mcdaniel S.F."/>
        </authorList>
    </citation>
    <scope>NUCLEOTIDE SEQUENCE</scope>
    <source>
        <strain evidence="2">R40</strain>
    </source>
</reference>
<proteinExistence type="predicted"/>
<keyword evidence="1" id="KW-0732">Signal</keyword>
<dbReference type="AlphaFoldDB" id="A0A8T0IWC5"/>
<sequence length="333" mass="35811">MGSLKGLSFGVCLVLLVGVAAAAVNGGLQIGGLDIEYKCEEGHETAVMDKELAQVALNLEYFEAEYFLWGSVGYGLDKEAPHLADGGPAPIGAQQANLDEYYKDIFYQMGLQEVGHLRAIKSALGDAPSCAFPRTQLDISKKTWAETMDKAFMAKFGKKLSPSFDPYEDSLKYLISTYTIPYVGLTGYVGANPLLKGYEAKKLVAGLLGVESGQDAVIRTEMYKIKDMKVAPYDYTVADFSEAISTLRNKASNDHVDEGLVVPKKNGAEGKVSGNILAGNKDSLAYSRTPVQVFATVYGTGDASQPGGFFPKGAQGVIAAQLRLKEGSYYEEL</sequence>